<protein>
    <submittedName>
        <fullName evidence="3">ATP-grasp domain-containing protein</fullName>
    </submittedName>
</protein>
<accession>A0A9D2RLD1</accession>
<dbReference type="PROSITE" id="PS50975">
    <property type="entry name" value="ATP_GRASP"/>
    <property type="match status" value="1"/>
</dbReference>
<name>A0A9D2RLD1_9FIRM</name>
<dbReference type="GO" id="GO:0046872">
    <property type="term" value="F:metal ion binding"/>
    <property type="evidence" value="ECO:0007669"/>
    <property type="project" value="InterPro"/>
</dbReference>
<dbReference type="Pfam" id="PF15632">
    <property type="entry name" value="ATPgrasp_Ter"/>
    <property type="match status" value="1"/>
</dbReference>
<comment type="caution">
    <text evidence="3">The sequence shown here is derived from an EMBL/GenBank/DDBJ whole genome shotgun (WGS) entry which is preliminary data.</text>
</comment>
<dbReference type="Gene3D" id="3.40.50.20">
    <property type="match status" value="1"/>
</dbReference>
<dbReference type="GO" id="GO:0008716">
    <property type="term" value="F:D-alanine-D-alanine ligase activity"/>
    <property type="evidence" value="ECO:0007669"/>
    <property type="project" value="TreeGrafter"/>
</dbReference>
<dbReference type="Proteomes" id="UP000886804">
    <property type="component" value="Unassembled WGS sequence"/>
</dbReference>
<sequence length="341" mass="38277">MNILLTSAGRRTYLVQYFKEALKKAGLSGLVHAANSQESPALAAADRRVVTPLIYSREYIPCLLEYCKREDIRLLIPLFDIDIPVLAAHRGEFEAAGTIVVTGEEEQARICNDKWKTLEFLRSLELPVPASWLDAEEAIWALREGSASWPVMVKPRWGMGSLSLYEADNEEELRVLVGKIHREIGENYLKYEAAQDADRCVLIQEKLKGREMGLDVFNDLEGNFRSVSVKEKMAMRSGETDSAVTVENEALQQLGARLGRSLRHRGNLDVDVFDCQGVFYVLEMNARFGGGYPFSHCAGADLPLALVLWASGREVPQTILKVRPGVRAWKEIQIQVEHSNE</sequence>
<dbReference type="InterPro" id="IPR011761">
    <property type="entry name" value="ATP-grasp"/>
</dbReference>
<dbReference type="InterPro" id="IPR048764">
    <property type="entry name" value="PylC_N"/>
</dbReference>
<organism evidence="3 4">
    <name type="scientific">Candidatus Enterocloster faecavium</name>
    <dbReference type="NCBI Taxonomy" id="2838560"/>
    <lineage>
        <taxon>Bacteria</taxon>
        <taxon>Bacillati</taxon>
        <taxon>Bacillota</taxon>
        <taxon>Clostridia</taxon>
        <taxon>Lachnospirales</taxon>
        <taxon>Lachnospiraceae</taxon>
        <taxon>Enterocloster</taxon>
    </lineage>
</organism>
<evidence type="ECO:0000259" key="2">
    <source>
        <dbReference type="PROSITE" id="PS50975"/>
    </source>
</evidence>
<dbReference type="SUPFAM" id="SSF56059">
    <property type="entry name" value="Glutathione synthetase ATP-binding domain-like"/>
    <property type="match status" value="1"/>
</dbReference>
<dbReference type="PANTHER" id="PTHR23132:SF14">
    <property type="entry name" value="ATP-GRASP DOMAIN-CONTAINING PROTEIN"/>
    <property type="match status" value="1"/>
</dbReference>
<dbReference type="EMBL" id="DWYS01000068">
    <property type="protein sequence ID" value="HJB07386.1"/>
    <property type="molecule type" value="Genomic_DNA"/>
</dbReference>
<keyword evidence="1" id="KW-0067">ATP-binding</keyword>
<feature type="domain" description="ATP-grasp" evidence="2">
    <location>
        <begin position="118"/>
        <end position="311"/>
    </location>
</feature>
<dbReference type="InterPro" id="IPR013815">
    <property type="entry name" value="ATP_grasp_subdomain_1"/>
</dbReference>
<evidence type="ECO:0000256" key="1">
    <source>
        <dbReference type="PROSITE-ProRule" id="PRU00409"/>
    </source>
</evidence>
<proteinExistence type="predicted"/>
<dbReference type="Gene3D" id="3.30.470.20">
    <property type="entry name" value="ATP-grasp fold, B domain"/>
    <property type="match status" value="1"/>
</dbReference>
<dbReference type="Gene3D" id="3.30.1490.20">
    <property type="entry name" value="ATP-grasp fold, A domain"/>
    <property type="match status" value="1"/>
</dbReference>
<dbReference type="AlphaFoldDB" id="A0A9D2RLD1"/>
<evidence type="ECO:0000313" key="3">
    <source>
        <dbReference type="EMBL" id="HJB07386.1"/>
    </source>
</evidence>
<dbReference type="GO" id="GO:0005524">
    <property type="term" value="F:ATP binding"/>
    <property type="evidence" value="ECO:0007669"/>
    <property type="project" value="UniProtKB-UniRule"/>
</dbReference>
<reference evidence="3" key="2">
    <citation type="submission" date="2021-04" db="EMBL/GenBank/DDBJ databases">
        <authorList>
            <person name="Gilroy R."/>
        </authorList>
    </citation>
    <scope>NUCLEOTIDE SEQUENCE</scope>
    <source>
        <strain evidence="3">CHK188-4685</strain>
    </source>
</reference>
<dbReference type="NCBIfam" id="NF009404">
    <property type="entry name" value="PRK12767.1-3"/>
    <property type="match status" value="1"/>
</dbReference>
<reference evidence="3" key="1">
    <citation type="journal article" date="2021" name="PeerJ">
        <title>Extensive microbial diversity within the chicken gut microbiome revealed by metagenomics and culture.</title>
        <authorList>
            <person name="Gilroy R."/>
            <person name="Ravi A."/>
            <person name="Getino M."/>
            <person name="Pursley I."/>
            <person name="Horton D.L."/>
            <person name="Alikhan N.F."/>
            <person name="Baker D."/>
            <person name="Gharbi K."/>
            <person name="Hall N."/>
            <person name="Watson M."/>
            <person name="Adriaenssens E.M."/>
            <person name="Foster-Nyarko E."/>
            <person name="Jarju S."/>
            <person name="Secka A."/>
            <person name="Antonio M."/>
            <person name="Oren A."/>
            <person name="Chaudhuri R.R."/>
            <person name="La Ragione R."/>
            <person name="Hildebrand F."/>
            <person name="Pallen M.J."/>
        </authorList>
    </citation>
    <scope>NUCLEOTIDE SEQUENCE</scope>
    <source>
        <strain evidence="3">CHK188-4685</strain>
    </source>
</reference>
<keyword evidence="1" id="KW-0547">Nucleotide-binding</keyword>
<dbReference type="Pfam" id="PF21360">
    <property type="entry name" value="PylC-like_N"/>
    <property type="match status" value="1"/>
</dbReference>
<dbReference type="PANTHER" id="PTHR23132">
    <property type="entry name" value="D-ALANINE--D-ALANINE LIGASE"/>
    <property type="match status" value="1"/>
</dbReference>
<gene>
    <name evidence="3" type="ORF">H9716_05905</name>
</gene>
<evidence type="ECO:0000313" key="4">
    <source>
        <dbReference type="Proteomes" id="UP000886804"/>
    </source>
</evidence>